<name>A0AAD4XV78_9MAGN</name>
<sequence>MGMLWCACQFLFRRRLGFRNRIIIEDEVSFLGREFEQLYFQRWRKYQNCCIRRRIGKSGKQLTTLFDIQGLFYRVLMGCKARHATKLGRIFILLKGLWRLFVLILKSRYKCKSHLALFMLHEADRKKELRYEDLRRIDKKMDIAGVGDVPPFSVAGV</sequence>
<reference evidence="1" key="1">
    <citation type="submission" date="2022-04" db="EMBL/GenBank/DDBJ databases">
        <title>A functionally conserved STORR gene fusion in Papaver species that diverged 16.8 million years ago.</title>
        <authorList>
            <person name="Catania T."/>
        </authorList>
    </citation>
    <scope>NUCLEOTIDE SEQUENCE</scope>
    <source>
        <strain evidence="1">S-188037</strain>
    </source>
</reference>
<dbReference type="Proteomes" id="UP001202328">
    <property type="component" value="Unassembled WGS sequence"/>
</dbReference>
<accession>A0AAD4XV78</accession>
<gene>
    <name evidence="1" type="ORF">MKW98_030354</name>
</gene>
<proteinExistence type="predicted"/>
<organism evidence="1 2">
    <name type="scientific">Papaver atlanticum</name>
    <dbReference type="NCBI Taxonomy" id="357466"/>
    <lineage>
        <taxon>Eukaryota</taxon>
        <taxon>Viridiplantae</taxon>
        <taxon>Streptophyta</taxon>
        <taxon>Embryophyta</taxon>
        <taxon>Tracheophyta</taxon>
        <taxon>Spermatophyta</taxon>
        <taxon>Magnoliopsida</taxon>
        <taxon>Ranunculales</taxon>
        <taxon>Papaveraceae</taxon>
        <taxon>Papaveroideae</taxon>
        <taxon>Papaver</taxon>
    </lineage>
</organism>
<evidence type="ECO:0000313" key="1">
    <source>
        <dbReference type="EMBL" id="KAI3958689.1"/>
    </source>
</evidence>
<feature type="non-terminal residue" evidence="1">
    <location>
        <position position="157"/>
    </location>
</feature>
<dbReference type="EMBL" id="JAJJMB010001096">
    <property type="protein sequence ID" value="KAI3958689.1"/>
    <property type="molecule type" value="Genomic_DNA"/>
</dbReference>
<dbReference type="AlphaFoldDB" id="A0AAD4XV78"/>
<comment type="caution">
    <text evidence="1">The sequence shown here is derived from an EMBL/GenBank/DDBJ whole genome shotgun (WGS) entry which is preliminary data.</text>
</comment>
<protein>
    <submittedName>
        <fullName evidence="1">Uncharacterized protein</fullName>
    </submittedName>
</protein>
<evidence type="ECO:0000313" key="2">
    <source>
        <dbReference type="Proteomes" id="UP001202328"/>
    </source>
</evidence>
<keyword evidence="2" id="KW-1185">Reference proteome</keyword>